<dbReference type="EMBL" id="LWQU01000207">
    <property type="protein sequence ID" value="OAN43722.1"/>
    <property type="molecule type" value="Genomic_DNA"/>
</dbReference>
<evidence type="ECO:0000313" key="1">
    <source>
        <dbReference type="EMBL" id="OAN43722.1"/>
    </source>
</evidence>
<organism evidence="1 2">
    <name type="scientific">Magnetospirillum moscoviense</name>
    <dbReference type="NCBI Taxonomy" id="1437059"/>
    <lineage>
        <taxon>Bacteria</taxon>
        <taxon>Pseudomonadati</taxon>
        <taxon>Pseudomonadota</taxon>
        <taxon>Alphaproteobacteria</taxon>
        <taxon>Rhodospirillales</taxon>
        <taxon>Rhodospirillaceae</taxon>
        <taxon>Magnetospirillum</taxon>
    </lineage>
</organism>
<reference evidence="1 2" key="1">
    <citation type="submission" date="2016-04" db="EMBL/GenBank/DDBJ databases">
        <title>Draft genome sequence of freshwater magnetotactic bacteria Magnetospirillum marisnigri SP-1 and Magnetospirillum moscoviense BB-1.</title>
        <authorList>
            <person name="Koziaeva V."/>
            <person name="Dziuba M.V."/>
            <person name="Ivanov T.M."/>
            <person name="Kuznetsov B."/>
            <person name="Grouzdev D.S."/>
        </authorList>
    </citation>
    <scope>NUCLEOTIDE SEQUENCE [LARGE SCALE GENOMIC DNA]</scope>
    <source>
        <strain evidence="1 2">BB-1</strain>
    </source>
</reference>
<sequence length="63" mass="6765">MNMQSVRCGWQIGKGGENDLEGLHDILVCASRRGCGDCVDCSEKALEMVLRASRKPAAPSEKG</sequence>
<dbReference type="OrthoDB" id="7358465at2"/>
<comment type="caution">
    <text evidence="1">The sequence shown here is derived from an EMBL/GenBank/DDBJ whole genome shotgun (WGS) entry which is preliminary data.</text>
</comment>
<keyword evidence="2" id="KW-1185">Reference proteome</keyword>
<dbReference type="Proteomes" id="UP000078543">
    <property type="component" value="Unassembled WGS sequence"/>
</dbReference>
<name>A0A178M4P2_9PROT</name>
<protein>
    <submittedName>
        <fullName evidence="1">Uncharacterized protein</fullName>
    </submittedName>
</protein>
<evidence type="ECO:0000313" key="2">
    <source>
        <dbReference type="Proteomes" id="UP000078543"/>
    </source>
</evidence>
<dbReference type="RefSeq" id="WP_068504804.1">
    <property type="nucleotide sequence ID" value="NZ_LWQU01000207.1"/>
</dbReference>
<proteinExistence type="predicted"/>
<gene>
    <name evidence="1" type="ORF">A6A05_05090</name>
</gene>
<dbReference type="AlphaFoldDB" id="A0A178M4P2"/>
<accession>A0A178M4P2</accession>